<dbReference type="OrthoDB" id="778072at2759"/>
<dbReference type="GeneID" id="113873834"/>
<gene>
    <name evidence="3" type="primary">LOC113873834</name>
</gene>
<dbReference type="Pfam" id="PF23596">
    <property type="entry name" value="DUF7138"/>
    <property type="match status" value="1"/>
</dbReference>
<dbReference type="KEGG" id="aprc:113873834"/>
<evidence type="ECO:0000259" key="1">
    <source>
        <dbReference type="Pfam" id="PF23596"/>
    </source>
</evidence>
<reference evidence="2" key="1">
    <citation type="journal article" date="2019" name="Toxins">
        <title>Detection of Abrin-Like and Prepropulchellin-Like Toxin Genes and Transcripts Using Whole Genome Sequencing and Full-Length Transcript Sequencing of Abrus precatorius.</title>
        <authorList>
            <person name="Hovde B.T."/>
            <person name="Daligault H.E."/>
            <person name="Hanschen E.R."/>
            <person name="Kunde Y.A."/>
            <person name="Johnson M.B."/>
            <person name="Starkenburg S.R."/>
            <person name="Johnson S.L."/>
        </authorList>
    </citation>
    <scope>NUCLEOTIDE SEQUENCE [LARGE SCALE GENOMIC DNA]</scope>
</reference>
<evidence type="ECO:0000313" key="2">
    <source>
        <dbReference type="Proteomes" id="UP000694853"/>
    </source>
</evidence>
<dbReference type="AlphaFoldDB" id="A0A8B8MHC6"/>
<keyword evidence="2" id="KW-1185">Reference proteome</keyword>
<dbReference type="Proteomes" id="UP000694853">
    <property type="component" value="Unplaced"/>
</dbReference>
<dbReference type="InterPro" id="IPR055562">
    <property type="entry name" value="DUF7138"/>
</dbReference>
<accession>A0A8B8MHC6</accession>
<proteinExistence type="predicted"/>
<dbReference type="PANTHER" id="PTHR36351:SF1">
    <property type="entry name" value="EMBRYO SAC DEVELOPMENT ARREST 12"/>
    <property type="match status" value="1"/>
</dbReference>
<dbReference type="RefSeq" id="XP_027367975.1">
    <property type="nucleotide sequence ID" value="XM_027512174.1"/>
</dbReference>
<feature type="domain" description="DUF7138" evidence="1">
    <location>
        <begin position="10"/>
        <end position="87"/>
    </location>
</feature>
<sequence length="235" mass="25669">MFGGDRGSPLLPVVYFDGKREIDVGSVLVDPNLSFKNLLSLLSQRIGIPPNQFSVYLAFVGSDRKILLTARVSLAVVRREDSNYYFFVKRVNRSKKPAASGNYSKPNQNISPESVMLLRREAAVASGEATPASSFRSAFAAPILDRVEYERRLRNWQMERESFLTNMRIGINRVAVGREAPNVGGGGGCEECLNAKLSGIDGGFHLCVNDKVTVGFRSAAGPISRPAKEPGEDCP</sequence>
<dbReference type="PANTHER" id="PTHR36351">
    <property type="entry name" value="EMBRYO SAC DEVELOPMENT ARREST 12"/>
    <property type="match status" value="1"/>
</dbReference>
<name>A0A8B8MHC6_ABRPR</name>
<organism evidence="2 3">
    <name type="scientific">Abrus precatorius</name>
    <name type="common">Indian licorice</name>
    <name type="synonym">Glycine abrus</name>
    <dbReference type="NCBI Taxonomy" id="3816"/>
    <lineage>
        <taxon>Eukaryota</taxon>
        <taxon>Viridiplantae</taxon>
        <taxon>Streptophyta</taxon>
        <taxon>Embryophyta</taxon>
        <taxon>Tracheophyta</taxon>
        <taxon>Spermatophyta</taxon>
        <taxon>Magnoliopsida</taxon>
        <taxon>eudicotyledons</taxon>
        <taxon>Gunneridae</taxon>
        <taxon>Pentapetalae</taxon>
        <taxon>rosids</taxon>
        <taxon>fabids</taxon>
        <taxon>Fabales</taxon>
        <taxon>Fabaceae</taxon>
        <taxon>Papilionoideae</taxon>
        <taxon>50 kb inversion clade</taxon>
        <taxon>NPAAA clade</taxon>
        <taxon>indigoferoid/millettioid clade</taxon>
        <taxon>Abreae</taxon>
        <taxon>Abrus</taxon>
    </lineage>
</organism>
<evidence type="ECO:0000313" key="3">
    <source>
        <dbReference type="RefSeq" id="XP_027367975.1"/>
    </source>
</evidence>
<protein>
    <submittedName>
        <fullName evidence="3">Uncharacterized protein LOC113873834</fullName>
    </submittedName>
</protein>
<reference evidence="3" key="2">
    <citation type="submission" date="2025-08" db="UniProtKB">
        <authorList>
            <consortium name="RefSeq"/>
        </authorList>
    </citation>
    <scope>IDENTIFICATION</scope>
    <source>
        <tissue evidence="3">Young leaves</tissue>
    </source>
</reference>